<comment type="similarity">
    <text evidence="1">Belongs to the eukaryotic ribosomal protein eL36 family.</text>
</comment>
<evidence type="ECO:0000256" key="6">
    <source>
        <dbReference type="ARBA" id="ARBA00035226"/>
    </source>
</evidence>
<dbReference type="InterPro" id="IPR038097">
    <property type="entry name" value="Ribosomal_eL36_sf"/>
</dbReference>
<dbReference type="GO" id="GO:1990904">
    <property type="term" value="C:ribonucleoprotein complex"/>
    <property type="evidence" value="ECO:0007669"/>
    <property type="project" value="UniProtKB-KW"/>
</dbReference>
<dbReference type="PANTHER" id="PTHR10114">
    <property type="entry name" value="60S RIBOSOMAL PROTEIN L36"/>
    <property type="match status" value="1"/>
</dbReference>
<gene>
    <name evidence="8" type="ORF">U0070_017594</name>
</gene>
<evidence type="ECO:0000256" key="1">
    <source>
        <dbReference type="ARBA" id="ARBA00006509"/>
    </source>
</evidence>
<evidence type="ECO:0000313" key="9">
    <source>
        <dbReference type="Proteomes" id="UP001488838"/>
    </source>
</evidence>
<comment type="caution">
    <text evidence="8">The sequence shown here is derived from an EMBL/GenBank/DDBJ whole genome shotgun (WGS) entry which is preliminary data.</text>
</comment>
<evidence type="ECO:0000256" key="4">
    <source>
        <dbReference type="ARBA" id="ARBA00023274"/>
    </source>
</evidence>
<sequence length="105" mass="12229">MALCYPMAVGLNKGHKMTKNVSKSRHNRRHVHLTKHTKFVRDMIQEVCGFAPYEQRTMELLQVIKKRVGMYIGAKKKREELSNMLAAMRKAEARRTNPHPHSCLQ</sequence>
<dbReference type="EMBL" id="JBBHLL010000004">
    <property type="protein sequence ID" value="KAK7834408.1"/>
    <property type="molecule type" value="Genomic_DNA"/>
</dbReference>
<comment type="function">
    <text evidence="5">Component of the large ribosomal subunit. The ribosome is a large ribonucleoprotein complex responsible for the synthesis of proteins in the cell.</text>
</comment>
<dbReference type="AlphaFoldDB" id="A0AAW0K5D0"/>
<accession>A0AAW0K5D0</accession>
<reference evidence="8 9" key="1">
    <citation type="journal article" date="2023" name="bioRxiv">
        <title>Conserved and derived expression patterns and positive selection on dental genes reveal complex evolutionary context of ever-growing rodent molars.</title>
        <authorList>
            <person name="Calamari Z.T."/>
            <person name="Song A."/>
            <person name="Cohen E."/>
            <person name="Akter M."/>
            <person name="Roy R.D."/>
            <person name="Hallikas O."/>
            <person name="Christensen M.M."/>
            <person name="Li P."/>
            <person name="Marangoni P."/>
            <person name="Jernvall J."/>
            <person name="Klein O.D."/>
        </authorList>
    </citation>
    <scope>NUCLEOTIDE SEQUENCE [LARGE SCALE GENOMIC DNA]</scope>
    <source>
        <strain evidence="8">V071</strain>
    </source>
</reference>
<evidence type="ECO:0000313" key="8">
    <source>
        <dbReference type="EMBL" id="KAK7834408.1"/>
    </source>
</evidence>
<keyword evidence="3" id="KW-0689">Ribosomal protein</keyword>
<dbReference type="Proteomes" id="UP001488838">
    <property type="component" value="Unassembled WGS sequence"/>
</dbReference>
<dbReference type="GO" id="GO:0005840">
    <property type="term" value="C:ribosome"/>
    <property type="evidence" value="ECO:0007669"/>
    <property type="project" value="UniProtKB-KW"/>
</dbReference>
<evidence type="ECO:0000256" key="7">
    <source>
        <dbReference type="ARBA" id="ARBA00035331"/>
    </source>
</evidence>
<organism evidence="8 9">
    <name type="scientific">Myodes glareolus</name>
    <name type="common">Bank vole</name>
    <name type="synonym">Clethrionomys glareolus</name>
    <dbReference type="NCBI Taxonomy" id="447135"/>
    <lineage>
        <taxon>Eukaryota</taxon>
        <taxon>Metazoa</taxon>
        <taxon>Chordata</taxon>
        <taxon>Craniata</taxon>
        <taxon>Vertebrata</taxon>
        <taxon>Euteleostomi</taxon>
        <taxon>Mammalia</taxon>
        <taxon>Eutheria</taxon>
        <taxon>Euarchontoglires</taxon>
        <taxon>Glires</taxon>
        <taxon>Rodentia</taxon>
        <taxon>Myomorpha</taxon>
        <taxon>Muroidea</taxon>
        <taxon>Cricetidae</taxon>
        <taxon>Arvicolinae</taxon>
        <taxon>Myodes</taxon>
    </lineage>
</organism>
<keyword evidence="4" id="KW-0687">Ribonucleoprotein</keyword>
<comment type="subunit">
    <text evidence="2">Component of the large ribosomal subunit.</text>
</comment>
<keyword evidence="9" id="KW-1185">Reference proteome</keyword>
<dbReference type="Gene3D" id="1.10.10.1760">
    <property type="entry name" value="60S ribosomal protein L36"/>
    <property type="match status" value="1"/>
</dbReference>
<proteinExistence type="inferred from homology"/>
<dbReference type="GO" id="GO:0006412">
    <property type="term" value="P:translation"/>
    <property type="evidence" value="ECO:0007669"/>
    <property type="project" value="InterPro"/>
</dbReference>
<evidence type="ECO:0000256" key="2">
    <source>
        <dbReference type="ARBA" id="ARBA00011133"/>
    </source>
</evidence>
<dbReference type="InterPro" id="IPR000509">
    <property type="entry name" value="Ribosomal_eL36"/>
</dbReference>
<dbReference type="FunFam" id="1.10.10.1760:FF:000001">
    <property type="entry name" value="60S ribosomal protein L36"/>
    <property type="match status" value="1"/>
</dbReference>
<protein>
    <recommendedName>
        <fullName evidence="6">Large ribosomal subunit protein eL36</fullName>
    </recommendedName>
    <alternativeName>
        <fullName evidence="7">60S ribosomal protein L36</fullName>
    </alternativeName>
</protein>
<dbReference type="Pfam" id="PF01158">
    <property type="entry name" value="Ribosomal_L36e"/>
    <property type="match status" value="1"/>
</dbReference>
<evidence type="ECO:0000256" key="3">
    <source>
        <dbReference type="ARBA" id="ARBA00022980"/>
    </source>
</evidence>
<name>A0AAW0K5D0_MYOGA</name>
<dbReference type="GO" id="GO:0003735">
    <property type="term" value="F:structural constituent of ribosome"/>
    <property type="evidence" value="ECO:0007669"/>
    <property type="project" value="InterPro"/>
</dbReference>
<evidence type="ECO:0000256" key="5">
    <source>
        <dbReference type="ARBA" id="ARBA00034092"/>
    </source>
</evidence>